<dbReference type="SMART" id="SM00175">
    <property type="entry name" value="RAB"/>
    <property type="match status" value="1"/>
</dbReference>
<dbReference type="InterPro" id="IPR005225">
    <property type="entry name" value="Small_GTP-bd"/>
</dbReference>
<dbReference type="InterPro" id="IPR027417">
    <property type="entry name" value="P-loop_NTPase"/>
</dbReference>
<comment type="caution">
    <text evidence="2">The sequence shown here is derived from an EMBL/GenBank/DDBJ whole genome shotgun (WGS) entry which is preliminary data.</text>
</comment>
<dbReference type="Proteomes" id="UP001470230">
    <property type="component" value="Unassembled WGS sequence"/>
</dbReference>
<accession>A0ABR2LD70</accession>
<dbReference type="SMART" id="SM00173">
    <property type="entry name" value="RAS"/>
    <property type="match status" value="1"/>
</dbReference>
<sequence length="196" mass="21543">MSVSKLKAVFVGEASVGKTCIVNRIAHDDFNENAEATVGAANVTVQINTGEQNVEFNIWDTAGQERYRSLAPMYFSGAALAFLVFDVTSDKSFRALDTFYELLVQKSPEYVKFIVIGNKADLSNEREVQAKQGEDYAMSIGAEFYIETSAKTGLGVKELFERAAMIPDLHFEKDYYAGEINANAEPATGDSSKKCC</sequence>
<dbReference type="PRINTS" id="PR00449">
    <property type="entry name" value="RASTRNSFRMNG"/>
</dbReference>
<dbReference type="SUPFAM" id="SSF52540">
    <property type="entry name" value="P-loop containing nucleoside triphosphate hydrolases"/>
    <property type="match status" value="1"/>
</dbReference>
<reference evidence="2 3" key="1">
    <citation type="submission" date="2024-04" db="EMBL/GenBank/DDBJ databases">
        <title>Tritrichomonas musculus Genome.</title>
        <authorList>
            <person name="Alves-Ferreira E."/>
            <person name="Grigg M."/>
            <person name="Lorenzi H."/>
            <person name="Galac M."/>
        </authorList>
    </citation>
    <scope>NUCLEOTIDE SEQUENCE [LARGE SCALE GENOMIC DNA]</scope>
    <source>
        <strain evidence="2 3">EAF2021</strain>
    </source>
</reference>
<dbReference type="NCBIfam" id="TIGR00231">
    <property type="entry name" value="small_GTP"/>
    <property type="match status" value="1"/>
</dbReference>
<keyword evidence="1" id="KW-0547">Nucleotide-binding</keyword>
<name>A0ABR2LD70_9EUKA</name>
<dbReference type="PROSITE" id="PS51420">
    <property type="entry name" value="RHO"/>
    <property type="match status" value="1"/>
</dbReference>
<dbReference type="PROSITE" id="PS51421">
    <property type="entry name" value="RAS"/>
    <property type="match status" value="1"/>
</dbReference>
<dbReference type="SMART" id="SM00176">
    <property type="entry name" value="RAN"/>
    <property type="match status" value="1"/>
</dbReference>
<dbReference type="CDD" id="cd00154">
    <property type="entry name" value="Rab"/>
    <property type="match status" value="1"/>
</dbReference>
<protein>
    <submittedName>
        <fullName evidence="2">Ras- protein Rab-31</fullName>
    </submittedName>
</protein>
<proteinExistence type="predicted"/>
<evidence type="ECO:0000313" key="3">
    <source>
        <dbReference type="Proteomes" id="UP001470230"/>
    </source>
</evidence>
<dbReference type="SMART" id="SM00174">
    <property type="entry name" value="RHO"/>
    <property type="match status" value="1"/>
</dbReference>
<dbReference type="PROSITE" id="PS51419">
    <property type="entry name" value="RAB"/>
    <property type="match status" value="1"/>
</dbReference>
<evidence type="ECO:0000313" key="2">
    <source>
        <dbReference type="EMBL" id="KAK8900620.1"/>
    </source>
</evidence>
<dbReference type="EMBL" id="JAPFFF010000001">
    <property type="protein sequence ID" value="KAK8900620.1"/>
    <property type="molecule type" value="Genomic_DNA"/>
</dbReference>
<evidence type="ECO:0000256" key="1">
    <source>
        <dbReference type="ARBA" id="ARBA00022741"/>
    </source>
</evidence>
<dbReference type="InterPro" id="IPR001806">
    <property type="entry name" value="Small_GTPase"/>
</dbReference>
<dbReference type="PANTHER" id="PTHR47978">
    <property type="match status" value="1"/>
</dbReference>
<organism evidence="2 3">
    <name type="scientific">Tritrichomonas musculus</name>
    <dbReference type="NCBI Taxonomy" id="1915356"/>
    <lineage>
        <taxon>Eukaryota</taxon>
        <taxon>Metamonada</taxon>
        <taxon>Parabasalia</taxon>
        <taxon>Tritrichomonadida</taxon>
        <taxon>Tritrichomonadidae</taxon>
        <taxon>Tritrichomonas</taxon>
    </lineage>
</organism>
<keyword evidence="3" id="KW-1185">Reference proteome</keyword>
<dbReference type="Pfam" id="PF00071">
    <property type="entry name" value="Ras"/>
    <property type="match status" value="1"/>
</dbReference>
<gene>
    <name evidence="2" type="ORF">M9Y10_002949</name>
</gene>
<dbReference type="Gene3D" id="3.40.50.300">
    <property type="entry name" value="P-loop containing nucleotide triphosphate hydrolases"/>
    <property type="match status" value="1"/>
</dbReference>